<evidence type="ECO:0000256" key="4">
    <source>
        <dbReference type="ARBA" id="ARBA00023186"/>
    </source>
</evidence>
<evidence type="ECO:0000313" key="6">
    <source>
        <dbReference type="Proteomes" id="UP000290439"/>
    </source>
</evidence>
<comment type="subcellular location">
    <subcellularLocation>
        <location evidence="1">Cytoplasm</location>
    </subcellularLocation>
</comment>
<comment type="similarity">
    <text evidence="2">Belongs to the EspG family.</text>
</comment>
<sequence>MSEWRFTGLQFQILWSAYGSDRLPYPLRYRPVADSFEDLRAQRDAAVAQLLDGFYSVELMRVLEVLREPEARVEIKGFGEKGSGTTYRFHGAVNGYAGAALVQLAGTADDIGGDVIVTGCAAEQVPAHALAALPEAQAGTAPPLEVRREELAADRSRYVRGHGEASLTQQLDRVFKRTRRSFGEIMVFPGPAVDARPSFGRSFWWMDYDDGRYYVKTGDPIIAKPASPAALSKEIWRLISITQRFYREDRDHDEYLRSRR</sequence>
<gene>
    <name evidence="5" type="ORF">NCTC10797_04798</name>
</gene>
<dbReference type="Proteomes" id="UP000290439">
    <property type="component" value="Chromosome"/>
</dbReference>
<keyword evidence="4" id="KW-0143">Chaperone</keyword>
<protein>
    <recommendedName>
        <fullName evidence="7">ESX secretion-associated protein EspG</fullName>
    </recommendedName>
</protein>
<evidence type="ECO:0008006" key="7">
    <source>
        <dbReference type="Google" id="ProtNLM"/>
    </source>
</evidence>
<organism evidence="5 6">
    <name type="scientific">Nocardia cyriacigeorgica</name>
    <dbReference type="NCBI Taxonomy" id="135487"/>
    <lineage>
        <taxon>Bacteria</taxon>
        <taxon>Bacillati</taxon>
        <taxon>Actinomycetota</taxon>
        <taxon>Actinomycetes</taxon>
        <taxon>Mycobacteriales</taxon>
        <taxon>Nocardiaceae</taxon>
        <taxon>Nocardia</taxon>
    </lineage>
</organism>
<dbReference type="Pfam" id="PF14011">
    <property type="entry name" value="ESX-1_EspG"/>
    <property type="match status" value="1"/>
</dbReference>
<evidence type="ECO:0000256" key="2">
    <source>
        <dbReference type="ARBA" id="ARBA00006411"/>
    </source>
</evidence>
<accession>A0A4U8WER6</accession>
<dbReference type="InterPro" id="IPR025734">
    <property type="entry name" value="EspG"/>
</dbReference>
<evidence type="ECO:0000256" key="1">
    <source>
        <dbReference type="ARBA" id="ARBA00004496"/>
    </source>
</evidence>
<dbReference type="EMBL" id="LR215973">
    <property type="protein sequence ID" value="VFB00988.1"/>
    <property type="molecule type" value="Genomic_DNA"/>
</dbReference>
<keyword evidence="3" id="KW-0963">Cytoplasm</keyword>
<evidence type="ECO:0000256" key="3">
    <source>
        <dbReference type="ARBA" id="ARBA00022490"/>
    </source>
</evidence>
<dbReference type="RefSeq" id="WP_130918670.1">
    <property type="nucleotide sequence ID" value="NZ_JADLQB010000002.1"/>
</dbReference>
<proteinExistence type="inferred from homology"/>
<reference evidence="5 6" key="1">
    <citation type="submission" date="2019-02" db="EMBL/GenBank/DDBJ databases">
        <authorList>
            <consortium name="Pathogen Informatics"/>
        </authorList>
    </citation>
    <scope>NUCLEOTIDE SEQUENCE [LARGE SCALE GENOMIC DNA]</scope>
    <source>
        <strain evidence="5 6">3012STDY6756504</strain>
    </source>
</reference>
<dbReference type="AlphaFoldDB" id="A0A4U8WER6"/>
<name>A0A4U8WER6_9NOCA</name>
<evidence type="ECO:0000313" key="5">
    <source>
        <dbReference type="EMBL" id="VFB00988.1"/>
    </source>
</evidence>